<feature type="DNA-binding region" description="OmpR/PhoB-type" evidence="7">
    <location>
        <begin position="134"/>
        <end position="232"/>
    </location>
</feature>
<dbReference type="PROSITE" id="PS50110">
    <property type="entry name" value="RESPONSE_REGULATORY"/>
    <property type="match status" value="1"/>
</dbReference>
<keyword evidence="1 6" id="KW-0597">Phosphoprotein</keyword>
<dbReference type="Pfam" id="PF00486">
    <property type="entry name" value="Trans_reg_C"/>
    <property type="match status" value="1"/>
</dbReference>
<dbReference type="InterPro" id="IPR001789">
    <property type="entry name" value="Sig_transdc_resp-reg_receiver"/>
</dbReference>
<sequence>MTMERKIKLLYAEDELTMRELYTRILSGKGFDVHAVEDGMEAWDCYQKERWDIVLLDMDMPKIDGAGVIKLIRNSGGRVPIVILSGLNLDDLSVLDEDGGADDFVSKNWSYQTLVTRLNKRLRDTLSRVERGEQQIFKLSAKTTYDRVTRTLIVDGKKHLLKPMCAKVMWMLCTRKNEKVSTIELCERLWGCESAVKRDELSTYMSKLRKFLKPDDSITLSGGYGGFYQLITPE</sequence>
<dbReference type="PANTHER" id="PTHR48111:SF1">
    <property type="entry name" value="TWO-COMPONENT RESPONSE REGULATOR ORR33"/>
    <property type="match status" value="1"/>
</dbReference>
<dbReference type="InterPro" id="IPR011006">
    <property type="entry name" value="CheY-like_superfamily"/>
</dbReference>
<evidence type="ECO:0000256" key="4">
    <source>
        <dbReference type="ARBA" id="ARBA00023125"/>
    </source>
</evidence>
<feature type="modified residue" description="4-aspartylphosphate" evidence="6">
    <location>
        <position position="57"/>
    </location>
</feature>
<dbReference type="SUPFAM" id="SSF46894">
    <property type="entry name" value="C-terminal effector domain of the bipartite response regulators"/>
    <property type="match status" value="1"/>
</dbReference>
<evidence type="ECO:0000256" key="7">
    <source>
        <dbReference type="PROSITE-ProRule" id="PRU01091"/>
    </source>
</evidence>
<dbReference type="EMBL" id="CP043839">
    <property type="protein sequence ID" value="WOF14817.1"/>
    <property type="molecule type" value="Genomic_DNA"/>
</dbReference>
<keyword evidence="11" id="KW-1185">Reference proteome</keyword>
<evidence type="ECO:0000256" key="3">
    <source>
        <dbReference type="ARBA" id="ARBA00023015"/>
    </source>
</evidence>
<dbReference type="CDD" id="cd00156">
    <property type="entry name" value="REC"/>
    <property type="match status" value="1"/>
</dbReference>
<keyword evidence="5" id="KW-0804">Transcription</keyword>
<organism evidence="10 11">
    <name type="scientific">Butyricimonas paravirosa</name>
    <dbReference type="NCBI Taxonomy" id="1472417"/>
    <lineage>
        <taxon>Bacteria</taxon>
        <taxon>Pseudomonadati</taxon>
        <taxon>Bacteroidota</taxon>
        <taxon>Bacteroidia</taxon>
        <taxon>Bacteroidales</taxon>
        <taxon>Odoribacteraceae</taxon>
        <taxon>Butyricimonas</taxon>
    </lineage>
</organism>
<keyword evidence="3" id="KW-0805">Transcription regulation</keyword>
<keyword evidence="2" id="KW-0902">Two-component regulatory system</keyword>
<name>A0ABZ0G203_9BACT</name>
<protein>
    <submittedName>
        <fullName evidence="10">Response regulator transcription factor</fullName>
    </submittedName>
</protein>
<dbReference type="InterPro" id="IPR039420">
    <property type="entry name" value="WalR-like"/>
</dbReference>
<evidence type="ECO:0000256" key="1">
    <source>
        <dbReference type="ARBA" id="ARBA00022553"/>
    </source>
</evidence>
<dbReference type="InterPro" id="IPR001867">
    <property type="entry name" value="OmpR/PhoB-type_DNA-bd"/>
</dbReference>
<evidence type="ECO:0000313" key="10">
    <source>
        <dbReference type="EMBL" id="WOF14817.1"/>
    </source>
</evidence>
<dbReference type="Proteomes" id="UP001302374">
    <property type="component" value="Chromosome"/>
</dbReference>
<evidence type="ECO:0000256" key="6">
    <source>
        <dbReference type="PROSITE-ProRule" id="PRU00169"/>
    </source>
</evidence>
<dbReference type="Gene3D" id="1.10.10.10">
    <property type="entry name" value="Winged helix-like DNA-binding domain superfamily/Winged helix DNA-binding domain"/>
    <property type="match status" value="1"/>
</dbReference>
<evidence type="ECO:0000256" key="5">
    <source>
        <dbReference type="ARBA" id="ARBA00023163"/>
    </source>
</evidence>
<dbReference type="InterPro" id="IPR016032">
    <property type="entry name" value="Sig_transdc_resp-reg_C-effctor"/>
</dbReference>
<keyword evidence="4 7" id="KW-0238">DNA-binding</keyword>
<reference evidence="10 11" key="1">
    <citation type="submission" date="2019-09" db="EMBL/GenBank/DDBJ databases">
        <title>Butyricimonas paravirosa DSM 105722 (=214-4 = JCM 18677 = CCUG 65563).</title>
        <authorList>
            <person name="Le Roy T."/>
            <person name="Cani P.D."/>
        </authorList>
    </citation>
    <scope>NUCLEOTIDE SEQUENCE [LARGE SCALE GENOMIC DNA]</scope>
    <source>
        <strain evidence="10 11">DSM 105722</strain>
    </source>
</reference>
<evidence type="ECO:0000256" key="2">
    <source>
        <dbReference type="ARBA" id="ARBA00023012"/>
    </source>
</evidence>
<dbReference type="Pfam" id="PF00072">
    <property type="entry name" value="Response_reg"/>
    <property type="match status" value="1"/>
</dbReference>
<accession>A0ABZ0G203</accession>
<dbReference type="InterPro" id="IPR036388">
    <property type="entry name" value="WH-like_DNA-bd_sf"/>
</dbReference>
<dbReference type="PROSITE" id="PS51755">
    <property type="entry name" value="OMPR_PHOB"/>
    <property type="match status" value="1"/>
</dbReference>
<evidence type="ECO:0000259" key="8">
    <source>
        <dbReference type="PROSITE" id="PS50110"/>
    </source>
</evidence>
<dbReference type="Gene3D" id="3.40.50.2300">
    <property type="match status" value="1"/>
</dbReference>
<evidence type="ECO:0000313" key="11">
    <source>
        <dbReference type="Proteomes" id="UP001302374"/>
    </source>
</evidence>
<dbReference type="SMART" id="SM00448">
    <property type="entry name" value="REC"/>
    <property type="match status" value="1"/>
</dbReference>
<gene>
    <name evidence="10" type="ORF">F1644_22290</name>
</gene>
<dbReference type="SUPFAM" id="SSF52172">
    <property type="entry name" value="CheY-like"/>
    <property type="match status" value="1"/>
</dbReference>
<feature type="domain" description="OmpR/PhoB-type" evidence="9">
    <location>
        <begin position="134"/>
        <end position="232"/>
    </location>
</feature>
<feature type="domain" description="Response regulatory" evidence="8">
    <location>
        <begin position="8"/>
        <end position="122"/>
    </location>
</feature>
<dbReference type="PANTHER" id="PTHR48111">
    <property type="entry name" value="REGULATOR OF RPOS"/>
    <property type="match status" value="1"/>
</dbReference>
<evidence type="ECO:0000259" key="9">
    <source>
        <dbReference type="PROSITE" id="PS51755"/>
    </source>
</evidence>
<proteinExistence type="predicted"/>